<dbReference type="InterPro" id="IPR007494">
    <property type="entry name" value="Glutaredoxin2_C"/>
</dbReference>
<dbReference type="InterPro" id="IPR036249">
    <property type="entry name" value="Thioredoxin-like_sf"/>
</dbReference>
<dbReference type="RefSeq" id="WP_045682237.1">
    <property type="nucleotide sequence ID" value="NZ_CP010803.1"/>
</dbReference>
<organism evidence="2 3">
    <name type="scientific">Martelella endophytica</name>
    <dbReference type="NCBI Taxonomy" id="1486262"/>
    <lineage>
        <taxon>Bacteria</taxon>
        <taxon>Pseudomonadati</taxon>
        <taxon>Pseudomonadota</taxon>
        <taxon>Alphaproteobacteria</taxon>
        <taxon>Hyphomicrobiales</taxon>
        <taxon>Aurantimonadaceae</taxon>
        <taxon>Martelella</taxon>
    </lineage>
</organism>
<evidence type="ECO:0000313" key="3">
    <source>
        <dbReference type="Proteomes" id="UP000032611"/>
    </source>
</evidence>
<dbReference type="OrthoDB" id="5291571at2"/>
<dbReference type="Gene3D" id="3.40.30.10">
    <property type="entry name" value="Glutaredoxin"/>
    <property type="match status" value="1"/>
</dbReference>
<dbReference type="SUPFAM" id="SSF47616">
    <property type="entry name" value="GST C-terminal domain-like"/>
    <property type="match status" value="1"/>
</dbReference>
<reference evidence="2 3" key="1">
    <citation type="journal article" date="2015" name="Genome Announc.">
        <title>Complete genome sequence of Martelella endophytica YC6887, which has antifungal activity associated with a halophyte.</title>
        <authorList>
            <person name="Khan A."/>
            <person name="Khan H."/>
            <person name="Chung E.J."/>
            <person name="Hossain M.T."/>
            <person name="Chung Y.R."/>
        </authorList>
    </citation>
    <scope>NUCLEOTIDE SEQUENCE [LARGE SCALE GENOMIC DNA]</scope>
    <source>
        <strain evidence="2">YC6887</strain>
    </source>
</reference>
<protein>
    <recommendedName>
        <fullName evidence="1">GST N-terminal domain-containing protein</fullName>
    </recommendedName>
</protein>
<dbReference type="KEGG" id="mey:TM49_14345"/>
<dbReference type="PATRIC" id="fig|1486262.3.peg.2965"/>
<dbReference type="Gene3D" id="1.20.1050.10">
    <property type="match status" value="1"/>
</dbReference>
<keyword evidence="3" id="KW-1185">Reference proteome</keyword>
<dbReference type="Pfam" id="PF13417">
    <property type="entry name" value="GST_N_3"/>
    <property type="match status" value="1"/>
</dbReference>
<dbReference type="PROSITE" id="PS50404">
    <property type="entry name" value="GST_NTER"/>
    <property type="match status" value="1"/>
</dbReference>
<gene>
    <name evidence="2" type="ORF">TM49_14345</name>
</gene>
<dbReference type="NCBIfam" id="NF007702">
    <property type="entry name" value="PRK10387.1"/>
    <property type="match status" value="1"/>
</dbReference>
<dbReference type="SUPFAM" id="SSF52833">
    <property type="entry name" value="Thioredoxin-like"/>
    <property type="match status" value="1"/>
</dbReference>
<dbReference type="Proteomes" id="UP000032611">
    <property type="component" value="Chromosome"/>
</dbReference>
<dbReference type="NCBIfam" id="TIGR02182">
    <property type="entry name" value="GRXB"/>
    <property type="match status" value="1"/>
</dbReference>
<dbReference type="GO" id="GO:0005829">
    <property type="term" value="C:cytosol"/>
    <property type="evidence" value="ECO:0007669"/>
    <property type="project" value="InterPro"/>
</dbReference>
<evidence type="ECO:0000259" key="1">
    <source>
        <dbReference type="PROSITE" id="PS50404"/>
    </source>
</evidence>
<dbReference type="InterPro" id="IPR036282">
    <property type="entry name" value="Glutathione-S-Trfase_C_sf"/>
</dbReference>
<evidence type="ECO:0000313" key="2">
    <source>
        <dbReference type="EMBL" id="AJY46588.1"/>
    </source>
</evidence>
<dbReference type="HOGENOM" id="CLU_072939_0_1_5"/>
<accession>A0A0D5LT90</accession>
<proteinExistence type="predicted"/>
<dbReference type="AlphaFoldDB" id="A0A0D5LT90"/>
<dbReference type="EMBL" id="CP010803">
    <property type="protein sequence ID" value="AJY46588.1"/>
    <property type="molecule type" value="Genomic_DNA"/>
</dbReference>
<dbReference type="InterPro" id="IPR011901">
    <property type="entry name" value="Grx2"/>
</dbReference>
<sequence length="213" mass="23401">MKLHVYDHCPFCLRARVALGLKGLPFELVFQANDDEATPIGMIGKKMLPILEDEDGYMGESLDIVAKVDGLSGARVFDAAPRQALVDWIERTGGPVGKLVTPRTPDAVYPEFRTESARAYFTRKKEANIGPFAPLIARADEYRAEMEQALAELVPILPDAEGASMEDVLLFPVLRSLSIVPDLKLPPAVEAYRDRIAERAGIPLVNDLRSQAA</sequence>
<dbReference type="InterPro" id="IPR004045">
    <property type="entry name" value="Glutathione_S-Trfase_N"/>
</dbReference>
<feature type="domain" description="GST N-terminal" evidence="1">
    <location>
        <begin position="1"/>
        <end position="76"/>
    </location>
</feature>
<dbReference type="Pfam" id="PF04399">
    <property type="entry name" value="Glutaredoxin2_C"/>
    <property type="match status" value="1"/>
</dbReference>
<name>A0A0D5LT90_MAREN</name>